<accession>A0A086BNF3</accession>
<evidence type="ECO:0000256" key="1">
    <source>
        <dbReference type="SAM" id="MobiDB-lite"/>
    </source>
</evidence>
<dbReference type="Proteomes" id="UP000028730">
    <property type="component" value="Unassembled WGS sequence"/>
</dbReference>
<dbReference type="InterPro" id="IPR018647">
    <property type="entry name" value="SLFN_3-like_DNA/RNA_helicase"/>
</dbReference>
<dbReference type="CDD" id="cd10439">
    <property type="entry name" value="GIY-YIG_COG3410"/>
    <property type="match status" value="1"/>
</dbReference>
<dbReference type="InterPro" id="IPR027417">
    <property type="entry name" value="P-loop_NTPase"/>
</dbReference>
<feature type="domain" description="GIY-YIG" evidence="2">
    <location>
        <begin position="57"/>
        <end position="154"/>
    </location>
</feature>
<keyword evidence="4" id="KW-1185">Reference proteome</keyword>
<dbReference type="EMBL" id="ATLK01000002">
    <property type="protein sequence ID" value="KFF30467.1"/>
    <property type="molecule type" value="Genomic_DNA"/>
</dbReference>
<feature type="region of interest" description="Disordered" evidence="1">
    <location>
        <begin position="430"/>
        <end position="453"/>
    </location>
</feature>
<dbReference type="SUPFAM" id="SSF52540">
    <property type="entry name" value="P-loop containing nucleoside triphosphate hydrolases"/>
    <property type="match status" value="1"/>
</dbReference>
<dbReference type="Gene3D" id="3.40.50.300">
    <property type="entry name" value="P-loop containing nucleotide triphosphate hydrolases"/>
    <property type="match status" value="1"/>
</dbReference>
<gene>
    <name evidence="3" type="ORF">BBOMB_1313</name>
</gene>
<evidence type="ECO:0000259" key="2">
    <source>
        <dbReference type="PROSITE" id="PS50164"/>
    </source>
</evidence>
<organism evidence="3 4">
    <name type="scientific">Bifidobacterium bombi DSM 19703</name>
    <dbReference type="NCBI Taxonomy" id="1341695"/>
    <lineage>
        <taxon>Bacteria</taxon>
        <taxon>Bacillati</taxon>
        <taxon>Actinomycetota</taxon>
        <taxon>Actinomycetes</taxon>
        <taxon>Bifidobacteriales</taxon>
        <taxon>Bifidobacteriaceae</taxon>
        <taxon>Bifidobacterium</taxon>
    </lineage>
</organism>
<reference evidence="3 4" key="1">
    <citation type="journal article" date="2014" name="Appl. Environ. Microbiol.">
        <title>Genomic encyclopedia of type strains of the genus Bifidobacterium.</title>
        <authorList>
            <person name="Milani C."/>
            <person name="Lugli G.A."/>
            <person name="Duranti S."/>
            <person name="Turroni F."/>
            <person name="Bottacini F."/>
            <person name="Mangifesta M."/>
            <person name="Sanchez B."/>
            <person name="Viappiani A."/>
            <person name="Mancabelli L."/>
            <person name="Taminiau B."/>
            <person name="Delcenserie V."/>
            <person name="Barrangou R."/>
            <person name="Margolles A."/>
            <person name="van Sinderen D."/>
            <person name="Ventura M."/>
        </authorList>
    </citation>
    <scope>NUCLEOTIDE SEQUENCE [LARGE SCALE GENOMIC DNA]</scope>
    <source>
        <strain evidence="3 4">DSM 19703</strain>
    </source>
</reference>
<dbReference type="AlphaFoldDB" id="A0A086BNF3"/>
<dbReference type="InterPro" id="IPR000305">
    <property type="entry name" value="GIY-YIG_endonuc"/>
</dbReference>
<proteinExistence type="predicted"/>
<evidence type="ECO:0000313" key="3">
    <source>
        <dbReference type="EMBL" id="KFF30467.1"/>
    </source>
</evidence>
<sequence>MSDSIDSPIIIDLPYEEGGKKYDEDIFARALQTETHQKTGQVESSNVTEYHLRILLHYPAVYVIHAEESHSQRSEPEYCVYVGETNDISQRTYEHLYNDPQNRDDWRLFNNHGNMSQYVITHPYFNKSLTLDIENQLMLYMSSVDHVSLPVNKRVNPQRDYYTHDRFKRIFSDIWLDLHRKNPSLFPAEGIILDSALFKASPFHKLSDEQLEAENIILSEIFAALHLESPDQIATDKTNPADSHLILVQGAAGTGKTVLLSHLFYRLLTQTLPEEDAPLIHSPASAWKSDDKHQDGDHASQRNLIPKEDISAYILVNHDEQIHVYNQIATKLGLQNRSGTVVLKPTEFLNRHSRKNDRHRALLNEPIDKADVLLVDEAHLLLTQGNRAYSGKSQLFDLLNRAKVVVAVFDPNQILQSSQRLSPKIQKLLSPADDSAANPSNNGNDDEPSRIQLDDYNNAKPLTVDVSHIRLQQQFRIDASPEVIAWLDAFTDEGIIGELPADCHEHAWHADDSVDTRSKPYDIRVFDSPVDLFDAIKKKAEIKADGCDGKGLSRLLATYDWEYTSKHKNANDPSGHWNVELHQDGTGTWRMGLGGGDGTDNTSHDRCFCQPWNYQLTDPHSHRKGLNKDQAWAEKPYTINEVGSTYTIQGFDLNYAGVIIGPSVQYQDGKVMFHPENSKNKNATNSRKDLGDFAEENLKDELNVLLKRGVHGLYLFAVNPQLQQRLMDVYEASKND</sequence>
<dbReference type="eggNOG" id="COG3410">
    <property type="taxonomic scope" value="Bacteria"/>
</dbReference>
<dbReference type="RefSeq" id="WP_330934734.1">
    <property type="nucleotide sequence ID" value="NZ_ATLK01000002.1"/>
</dbReference>
<dbReference type="STRING" id="1341695.BBOMB_1313"/>
<name>A0A086BNF3_9BIFI</name>
<dbReference type="Pfam" id="PF09848">
    <property type="entry name" value="SLFN-g3_helicase"/>
    <property type="match status" value="1"/>
</dbReference>
<protein>
    <recommendedName>
        <fullName evidence="2">GIY-YIG domain-containing protein</fullName>
    </recommendedName>
</protein>
<evidence type="ECO:0000313" key="4">
    <source>
        <dbReference type="Proteomes" id="UP000028730"/>
    </source>
</evidence>
<comment type="caution">
    <text evidence="3">The sequence shown here is derived from an EMBL/GenBank/DDBJ whole genome shotgun (WGS) entry which is preliminary data.</text>
</comment>
<dbReference type="PROSITE" id="PS50164">
    <property type="entry name" value="GIY_YIG"/>
    <property type="match status" value="1"/>
</dbReference>